<feature type="transmembrane region" description="Helical" evidence="7">
    <location>
        <begin position="6"/>
        <end position="27"/>
    </location>
</feature>
<keyword evidence="4 7" id="KW-0812">Transmembrane</keyword>
<keyword evidence="3" id="KW-1003">Cell membrane</keyword>
<evidence type="ECO:0000256" key="2">
    <source>
        <dbReference type="ARBA" id="ARBA00022448"/>
    </source>
</evidence>
<dbReference type="PANTHER" id="PTHR30465">
    <property type="entry name" value="INNER MEMBRANE ABC TRANSPORTER"/>
    <property type="match status" value="1"/>
</dbReference>
<protein>
    <recommendedName>
        <fullName evidence="8">ABC transmembrane type-1 domain-containing protein</fullName>
    </recommendedName>
</protein>
<dbReference type="SUPFAM" id="SSF161098">
    <property type="entry name" value="MetI-like"/>
    <property type="match status" value="1"/>
</dbReference>
<comment type="caution">
    <text evidence="9">The sequence shown here is derived from an EMBL/GenBank/DDBJ whole genome shotgun (WGS) entry which is preliminary data.</text>
</comment>
<evidence type="ECO:0000256" key="6">
    <source>
        <dbReference type="ARBA" id="ARBA00023136"/>
    </source>
</evidence>
<dbReference type="CDD" id="cd06261">
    <property type="entry name" value="TM_PBP2"/>
    <property type="match status" value="1"/>
</dbReference>
<dbReference type="InterPro" id="IPR035906">
    <property type="entry name" value="MetI-like_sf"/>
</dbReference>
<evidence type="ECO:0000256" key="4">
    <source>
        <dbReference type="ARBA" id="ARBA00022692"/>
    </source>
</evidence>
<feature type="transmembrane region" description="Helical" evidence="7">
    <location>
        <begin position="39"/>
        <end position="67"/>
    </location>
</feature>
<feature type="transmembrane region" description="Helical" evidence="7">
    <location>
        <begin position="87"/>
        <end position="107"/>
    </location>
</feature>
<dbReference type="GO" id="GO:0005886">
    <property type="term" value="C:plasma membrane"/>
    <property type="evidence" value="ECO:0007669"/>
    <property type="project" value="UniProtKB-SubCell"/>
</dbReference>
<evidence type="ECO:0000313" key="9">
    <source>
        <dbReference type="EMBL" id="GAH96026.1"/>
    </source>
</evidence>
<reference evidence="9" key="1">
    <citation type="journal article" date="2014" name="Front. Microbiol.">
        <title>High frequency of phylogenetically diverse reductive dehalogenase-homologous genes in deep subseafloor sedimentary metagenomes.</title>
        <authorList>
            <person name="Kawai M."/>
            <person name="Futagami T."/>
            <person name="Toyoda A."/>
            <person name="Takaki Y."/>
            <person name="Nishi S."/>
            <person name="Hori S."/>
            <person name="Arai W."/>
            <person name="Tsubouchi T."/>
            <person name="Morono Y."/>
            <person name="Uchiyama I."/>
            <person name="Ito T."/>
            <person name="Fujiyama A."/>
            <person name="Inagaki F."/>
            <person name="Takami H."/>
        </authorList>
    </citation>
    <scope>NUCLEOTIDE SEQUENCE</scope>
    <source>
        <strain evidence="9">Expedition CK06-06</strain>
    </source>
</reference>
<dbReference type="Pfam" id="PF00528">
    <property type="entry name" value="BPD_transp_1"/>
    <property type="match status" value="1"/>
</dbReference>
<gene>
    <name evidence="9" type="ORF">S06H3_04143</name>
</gene>
<evidence type="ECO:0000256" key="3">
    <source>
        <dbReference type="ARBA" id="ARBA00022475"/>
    </source>
</evidence>
<evidence type="ECO:0000256" key="7">
    <source>
        <dbReference type="SAM" id="Phobius"/>
    </source>
</evidence>
<feature type="domain" description="ABC transmembrane type-1" evidence="8">
    <location>
        <begin position="1"/>
        <end position="207"/>
    </location>
</feature>
<keyword evidence="5 7" id="KW-1133">Transmembrane helix</keyword>
<evidence type="ECO:0000256" key="5">
    <source>
        <dbReference type="ARBA" id="ARBA00022989"/>
    </source>
</evidence>
<keyword evidence="2" id="KW-0813">Transport</keyword>
<dbReference type="PANTHER" id="PTHR30465:SF0">
    <property type="entry name" value="OLIGOPEPTIDE TRANSPORT SYSTEM PERMEASE PROTEIN APPB"/>
    <property type="match status" value="1"/>
</dbReference>
<keyword evidence="6 7" id="KW-0472">Membrane</keyword>
<sequence length="221" mass="24634">GPTALLAGTTLFLSFLIAIPFGILSATKQYSLLDYFSTVIIFFGMSLPIFFLGLVVIYIFAVRFGILPTSGMKTLGIPFSIWDRIKHLILPISVLTFYQIAPVVRYARSSMLEVIREDYVRTARSKGISERDVIYKHALRNALIPIVTLFGLSIPFIFNGAFITETIFAWPGMGRLAVGAVFQRDYPILMGTTLVTAILVLLGNLIADILYAVVDPRIRYK</sequence>
<name>X1JMT4_9ZZZZ</name>
<feature type="non-terminal residue" evidence="9">
    <location>
        <position position="1"/>
    </location>
</feature>
<dbReference type="AlphaFoldDB" id="X1JMT4"/>
<feature type="transmembrane region" description="Helical" evidence="7">
    <location>
        <begin position="142"/>
        <end position="168"/>
    </location>
</feature>
<evidence type="ECO:0000259" key="8">
    <source>
        <dbReference type="PROSITE" id="PS50928"/>
    </source>
</evidence>
<organism evidence="9">
    <name type="scientific">marine sediment metagenome</name>
    <dbReference type="NCBI Taxonomy" id="412755"/>
    <lineage>
        <taxon>unclassified sequences</taxon>
        <taxon>metagenomes</taxon>
        <taxon>ecological metagenomes</taxon>
    </lineage>
</organism>
<evidence type="ECO:0000256" key="1">
    <source>
        <dbReference type="ARBA" id="ARBA00004651"/>
    </source>
</evidence>
<dbReference type="GO" id="GO:0055085">
    <property type="term" value="P:transmembrane transport"/>
    <property type="evidence" value="ECO:0007669"/>
    <property type="project" value="InterPro"/>
</dbReference>
<dbReference type="InterPro" id="IPR000515">
    <property type="entry name" value="MetI-like"/>
</dbReference>
<dbReference type="Gene3D" id="1.10.3720.10">
    <property type="entry name" value="MetI-like"/>
    <property type="match status" value="1"/>
</dbReference>
<proteinExistence type="predicted"/>
<dbReference type="PROSITE" id="PS50928">
    <property type="entry name" value="ABC_TM1"/>
    <property type="match status" value="1"/>
</dbReference>
<feature type="transmembrane region" description="Helical" evidence="7">
    <location>
        <begin position="188"/>
        <end position="214"/>
    </location>
</feature>
<accession>X1JMT4</accession>
<dbReference type="EMBL" id="BARV01001423">
    <property type="protein sequence ID" value="GAH96026.1"/>
    <property type="molecule type" value="Genomic_DNA"/>
</dbReference>
<comment type="subcellular location">
    <subcellularLocation>
        <location evidence="1">Cell membrane</location>
        <topology evidence="1">Multi-pass membrane protein</topology>
    </subcellularLocation>
</comment>